<evidence type="ECO:0000256" key="1">
    <source>
        <dbReference type="SAM" id="Phobius"/>
    </source>
</evidence>
<dbReference type="Proteomes" id="UP001201812">
    <property type="component" value="Unassembled WGS sequence"/>
</dbReference>
<reference evidence="2" key="1">
    <citation type="submission" date="2022-01" db="EMBL/GenBank/DDBJ databases">
        <title>Genome Sequence Resource for Two Populations of Ditylenchus destructor, the Migratory Endoparasitic Phytonematode.</title>
        <authorList>
            <person name="Zhang H."/>
            <person name="Lin R."/>
            <person name="Xie B."/>
        </authorList>
    </citation>
    <scope>NUCLEOTIDE SEQUENCE</scope>
    <source>
        <strain evidence="2">BazhouSP</strain>
    </source>
</reference>
<name>A0AAD4N1Z9_9BILA</name>
<keyword evidence="1" id="KW-1133">Transmembrane helix</keyword>
<proteinExistence type="predicted"/>
<feature type="transmembrane region" description="Helical" evidence="1">
    <location>
        <begin position="161"/>
        <end position="181"/>
    </location>
</feature>
<keyword evidence="3" id="KW-1185">Reference proteome</keyword>
<gene>
    <name evidence="2" type="ORF">DdX_08434</name>
</gene>
<feature type="transmembrane region" description="Helical" evidence="1">
    <location>
        <begin position="101"/>
        <end position="119"/>
    </location>
</feature>
<feature type="transmembrane region" description="Helical" evidence="1">
    <location>
        <begin position="58"/>
        <end position="76"/>
    </location>
</feature>
<keyword evidence="1" id="KW-0812">Transmembrane</keyword>
<dbReference type="AlphaFoldDB" id="A0AAD4N1Z9"/>
<organism evidence="2 3">
    <name type="scientific">Ditylenchus destructor</name>
    <dbReference type="NCBI Taxonomy" id="166010"/>
    <lineage>
        <taxon>Eukaryota</taxon>
        <taxon>Metazoa</taxon>
        <taxon>Ecdysozoa</taxon>
        <taxon>Nematoda</taxon>
        <taxon>Chromadorea</taxon>
        <taxon>Rhabditida</taxon>
        <taxon>Tylenchina</taxon>
        <taxon>Tylenchomorpha</taxon>
        <taxon>Sphaerularioidea</taxon>
        <taxon>Anguinidae</taxon>
        <taxon>Anguininae</taxon>
        <taxon>Ditylenchus</taxon>
    </lineage>
</organism>
<feature type="transmembrane region" description="Helical" evidence="1">
    <location>
        <begin position="254"/>
        <end position="274"/>
    </location>
</feature>
<comment type="caution">
    <text evidence="2">The sequence shown here is derived from an EMBL/GenBank/DDBJ whole genome shotgun (WGS) entry which is preliminary data.</text>
</comment>
<evidence type="ECO:0000313" key="3">
    <source>
        <dbReference type="Proteomes" id="UP001201812"/>
    </source>
</evidence>
<sequence>MPCIEEDQFGRKIKGVYDFCDSLEAASNFSTPYLLHFLFVPALIIIVLTLIDRRSEDAKWFMLNTAVINIITGIAWEMKRTNYFTKYASYINLVWSIGKDLSQYSIFLLAVTRVFVLYWPDAYKKLFARKFLFVWILASDALLGGLSHLTHGVGFGMMEFYMGMEIFMLLGTFGCSLFVILKIRKLKKLLGKNTQMEGFNNLRRASFACLFQAFFYSIYTSLLIYMRLYGMRIITSGDSTATILRILLRVFSEIQNPMFLLFTILDTLVPMMIIKSYRKTITKICLVPYRLFVGEKVTIATVSTYTTPVRINNLVKSRM</sequence>
<evidence type="ECO:0000313" key="2">
    <source>
        <dbReference type="EMBL" id="KAI1714341.1"/>
    </source>
</evidence>
<feature type="transmembrane region" description="Helical" evidence="1">
    <location>
        <begin position="202"/>
        <end position="226"/>
    </location>
</feature>
<dbReference type="EMBL" id="JAKKPZ010000013">
    <property type="protein sequence ID" value="KAI1714341.1"/>
    <property type="molecule type" value="Genomic_DNA"/>
</dbReference>
<keyword evidence="1" id="KW-0472">Membrane</keyword>
<feature type="transmembrane region" description="Helical" evidence="1">
    <location>
        <begin position="131"/>
        <end position="149"/>
    </location>
</feature>
<protein>
    <submittedName>
        <fullName evidence="2">Uncharacterized protein</fullName>
    </submittedName>
</protein>
<feature type="transmembrane region" description="Helical" evidence="1">
    <location>
        <begin position="33"/>
        <end position="51"/>
    </location>
</feature>
<accession>A0AAD4N1Z9</accession>